<dbReference type="PROSITE" id="PS51257">
    <property type="entry name" value="PROKAR_LIPOPROTEIN"/>
    <property type="match status" value="1"/>
</dbReference>
<dbReference type="AlphaFoldDB" id="A0A916YL97"/>
<dbReference type="RefSeq" id="WP_188988712.1">
    <property type="nucleotide sequence ID" value="NZ_BMHP01000001.1"/>
</dbReference>
<dbReference type="EMBL" id="BMHP01000001">
    <property type="protein sequence ID" value="GGD50077.1"/>
    <property type="molecule type" value="Genomic_DNA"/>
</dbReference>
<feature type="chain" id="PRO_5038689370" evidence="2">
    <location>
        <begin position="23"/>
        <end position="457"/>
    </location>
</feature>
<organism evidence="3 4">
    <name type="scientific">Paenibacillus nasutitermitis</name>
    <dbReference type="NCBI Taxonomy" id="1652958"/>
    <lineage>
        <taxon>Bacteria</taxon>
        <taxon>Bacillati</taxon>
        <taxon>Bacillota</taxon>
        <taxon>Bacilli</taxon>
        <taxon>Bacillales</taxon>
        <taxon>Paenibacillaceae</taxon>
        <taxon>Paenibacillus</taxon>
    </lineage>
</organism>
<dbReference type="SUPFAM" id="SSF53850">
    <property type="entry name" value="Periplasmic binding protein-like II"/>
    <property type="match status" value="1"/>
</dbReference>
<dbReference type="PANTHER" id="PTHR43649">
    <property type="entry name" value="ARABINOSE-BINDING PROTEIN-RELATED"/>
    <property type="match status" value="1"/>
</dbReference>
<reference evidence="3" key="1">
    <citation type="journal article" date="2014" name="Int. J. Syst. Evol. Microbiol.">
        <title>Complete genome sequence of Corynebacterium casei LMG S-19264T (=DSM 44701T), isolated from a smear-ripened cheese.</title>
        <authorList>
            <consortium name="US DOE Joint Genome Institute (JGI-PGF)"/>
            <person name="Walter F."/>
            <person name="Albersmeier A."/>
            <person name="Kalinowski J."/>
            <person name="Ruckert C."/>
        </authorList>
    </citation>
    <scope>NUCLEOTIDE SEQUENCE</scope>
    <source>
        <strain evidence="3">CGMCC 1.15178</strain>
    </source>
</reference>
<evidence type="ECO:0000313" key="3">
    <source>
        <dbReference type="EMBL" id="GGD50077.1"/>
    </source>
</evidence>
<feature type="region of interest" description="Disordered" evidence="1">
    <location>
        <begin position="29"/>
        <end position="58"/>
    </location>
</feature>
<feature type="signal peptide" evidence="2">
    <location>
        <begin position="1"/>
        <end position="22"/>
    </location>
</feature>
<dbReference type="InterPro" id="IPR050490">
    <property type="entry name" value="Bact_solute-bd_prot1"/>
</dbReference>
<dbReference type="Proteomes" id="UP000612456">
    <property type="component" value="Unassembled WGS sequence"/>
</dbReference>
<evidence type="ECO:0000256" key="2">
    <source>
        <dbReference type="SAM" id="SignalP"/>
    </source>
</evidence>
<gene>
    <name evidence="3" type="ORF">GCM10010911_04520</name>
</gene>
<dbReference type="InterPro" id="IPR006059">
    <property type="entry name" value="SBP"/>
</dbReference>
<keyword evidence="4" id="KW-1185">Reference proteome</keyword>
<feature type="compositionally biased region" description="Low complexity" evidence="1">
    <location>
        <begin position="38"/>
        <end position="50"/>
    </location>
</feature>
<dbReference type="Pfam" id="PF13416">
    <property type="entry name" value="SBP_bac_8"/>
    <property type="match status" value="1"/>
</dbReference>
<keyword evidence="2" id="KW-0732">Signal</keyword>
<dbReference type="Gene3D" id="3.40.190.10">
    <property type="entry name" value="Periplasmic binding protein-like II"/>
    <property type="match status" value="2"/>
</dbReference>
<reference evidence="3" key="2">
    <citation type="submission" date="2020-09" db="EMBL/GenBank/DDBJ databases">
        <authorList>
            <person name="Sun Q."/>
            <person name="Zhou Y."/>
        </authorList>
    </citation>
    <scope>NUCLEOTIDE SEQUENCE</scope>
    <source>
        <strain evidence="3">CGMCC 1.15178</strain>
    </source>
</reference>
<name>A0A916YL97_9BACL</name>
<evidence type="ECO:0000313" key="4">
    <source>
        <dbReference type="Proteomes" id="UP000612456"/>
    </source>
</evidence>
<protein>
    <submittedName>
        <fullName evidence="3">Sugar ABC transporter substrate-binding protein</fullName>
    </submittedName>
</protein>
<proteinExistence type="predicted"/>
<comment type="caution">
    <text evidence="3">The sequence shown here is derived from an EMBL/GenBank/DDBJ whole genome shotgun (WGS) entry which is preliminary data.</text>
</comment>
<sequence length="457" mass="50715">MRKKTKLVLWGTLALVLMLVTAACGNGGSNNKVNAPDSSTANSSAATSQSGENSEAPKEVKEISLLMFADWYKSGFQAIENDINSRSEELGFKLNVEKIVGGAQGDNLIKARFAANELPDLLAIYGTNWMKNNLNGLGSFQELTGDWTKNYPESIMSTANFSDGGKVYGIPFDNVNILGVFYNKKIFDQLGLQPPQTYQQFLDACEKIKQAGITPIYLPAKDTWTVNAFEHEAWFRMNEPLGSIFEKINTNQARYADYPLYKDAFVKHKELLDKGYIQSTYLSDTYDSAQQAIANGTAAMTINETWIMDAISLKFPDKVDDIGAFRVPFDESKMASLFLPFQMAATNDFEDKELLNRFIAYFTSKETQQKFYDAQGGIPAISGVDSKLAPAQADLKKLLDDNRVSQFWADLALYNSGDQNASVLDYFTGGKSVDDILKAMDEATTKAAKSKNDPNWK</sequence>
<accession>A0A916YL97</accession>
<evidence type="ECO:0000256" key="1">
    <source>
        <dbReference type="SAM" id="MobiDB-lite"/>
    </source>
</evidence>